<dbReference type="SMART" id="SM00862">
    <property type="entry name" value="Trans_reg_C"/>
    <property type="match status" value="1"/>
</dbReference>
<dbReference type="Gene3D" id="3.40.50.2300">
    <property type="match status" value="1"/>
</dbReference>
<dbReference type="SMART" id="SM00448">
    <property type="entry name" value="REC"/>
    <property type="match status" value="1"/>
</dbReference>
<keyword evidence="1 3" id="KW-0238">DNA-binding</keyword>
<name>A0ABS0ERT3_9BURK</name>
<feature type="DNA-binding region" description="OmpR/PhoB-type" evidence="3">
    <location>
        <begin position="127"/>
        <end position="225"/>
    </location>
</feature>
<comment type="caution">
    <text evidence="7">The sequence shown here is derived from an EMBL/GenBank/DDBJ whole genome shotgun (WGS) entry which is preliminary data.</text>
</comment>
<feature type="region of interest" description="Disordered" evidence="4">
    <location>
        <begin position="223"/>
        <end position="246"/>
    </location>
</feature>
<dbReference type="RefSeq" id="WP_195875118.1">
    <property type="nucleotide sequence ID" value="NZ_JADOEL010000004.1"/>
</dbReference>
<proteinExistence type="predicted"/>
<dbReference type="PANTHER" id="PTHR48111:SF76">
    <property type="entry name" value="TWO-COMPONENT RESPONSE REGULATOR"/>
    <property type="match status" value="1"/>
</dbReference>
<dbReference type="InterPro" id="IPR001867">
    <property type="entry name" value="OmpR/PhoB-type_DNA-bd"/>
</dbReference>
<dbReference type="PROSITE" id="PS51755">
    <property type="entry name" value="OMPR_PHOB"/>
    <property type="match status" value="1"/>
</dbReference>
<evidence type="ECO:0000256" key="1">
    <source>
        <dbReference type="ARBA" id="ARBA00023125"/>
    </source>
</evidence>
<accession>A0ABS0ERT3</accession>
<protein>
    <submittedName>
        <fullName evidence="7">Response regulator transcription factor</fullName>
    </submittedName>
</protein>
<evidence type="ECO:0000256" key="4">
    <source>
        <dbReference type="SAM" id="MobiDB-lite"/>
    </source>
</evidence>
<keyword evidence="2" id="KW-0597">Phosphoprotein</keyword>
<dbReference type="SUPFAM" id="SSF52172">
    <property type="entry name" value="CheY-like"/>
    <property type="match status" value="1"/>
</dbReference>
<dbReference type="InterPro" id="IPR001789">
    <property type="entry name" value="Sig_transdc_resp-reg_receiver"/>
</dbReference>
<dbReference type="Gene3D" id="1.10.10.10">
    <property type="entry name" value="Winged helix-like DNA-binding domain superfamily/Winged helix DNA-binding domain"/>
    <property type="match status" value="1"/>
</dbReference>
<evidence type="ECO:0000259" key="6">
    <source>
        <dbReference type="PROSITE" id="PS51755"/>
    </source>
</evidence>
<evidence type="ECO:0000259" key="5">
    <source>
        <dbReference type="PROSITE" id="PS50110"/>
    </source>
</evidence>
<feature type="modified residue" description="4-aspartylphosphate" evidence="2">
    <location>
        <position position="52"/>
    </location>
</feature>
<dbReference type="Gene3D" id="6.10.250.690">
    <property type="match status" value="1"/>
</dbReference>
<sequence length="246" mass="27646">MHRCLIIEDDTHNALYIAKGLKEIGYDATVCADGIDGMELAVSGEWDVIILDRMLPQGVDGLSILAAIREMGKRTPVLILSALSAIDERVRGLQAGCNDYLTKPFAFPELAARVEALLRWTQPNEVIRELCVEDLKVNLLTRSVERGGRPLSLQPREFRLLVYMMTHKGQVLTRTMLLESVWNYQFDPQTNVIDAHISRLRNKVDKGYAVPLIHTRRNLGYVLTPNPQADTPDDHEHAKNTAKPAP</sequence>
<dbReference type="InterPro" id="IPR036388">
    <property type="entry name" value="WH-like_DNA-bd_sf"/>
</dbReference>
<gene>
    <name evidence="7" type="ORF">IXC47_06945</name>
</gene>
<reference evidence="7 8" key="1">
    <citation type="submission" date="2020-11" db="EMBL/GenBank/DDBJ databases">
        <title>WGS of Herminiimonas contaminans strain Marseille-Q4544 isolated from planarians Schmidtea mediterranea.</title>
        <authorList>
            <person name="Kangale L."/>
        </authorList>
    </citation>
    <scope>NUCLEOTIDE SEQUENCE [LARGE SCALE GENOMIC DNA]</scope>
    <source>
        <strain evidence="7 8">Marseille-Q4544</strain>
    </source>
</reference>
<dbReference type="PANTHER" id="PTHR48111">
    <property type="entry name" value="REGULATOR OF RPOS"/>
    <property type="match status" value="1"/>
</dbReference>
<dbReference type="CDD" id="cd00383">
    <property type="entry name" value="trans_reg_C"/>
    <property type="match status" value="1"/>
</dbReference>
<evidence type="ECO:0000313" key="7">
    <source>
        <dbReference type="EMBL" id="MBF8177410.1"/>
    </source>
</evidence>
<dbReference type="Proteomes" id="UP000657372">
    <property type="component" value="Unassembled WGS sequence"/>
</dbReference>
<organism evidence="7 8">
    <name type="scientific">Herminiimonas contaminans</name>
    <dbReference type="NCBI Taxonomy" id="1111140"/>
    <lineage>
        <taxon>Bacteria</taxon>
        <taxon>Pseudomonadati</taxon>
        <taxon>Pseudomonadota</taxon>
        <taxon>Betaproteobacteria</taxon>
        <taxon>Burkholderiales</taxon>
        <taxon>Oxalobacteraceae</taxon>
        <taxon>Herminiimonas</taxon>
    </lineage>
</organism>
<evidence type="ECO:0000256" key="2">
    <source>
        <dbReference type="PROSITE-ProRule" id="PRU00169"/>
    </source>
</evidence>
<feature type="domain" description="OmpR/PhoB-type" evidence="6">
    <location>
        <begin position="127"/>
        <end position="225"/>
    </location>
</feature>
<evidence type="ECO:0000256" key="3">
    <source>
        <dbReference type="PROSITE-ProRule" id="PRU01091"/>
    </source>
</evidence>
<evidence type="ECO:0000313" key="8">
    <source>
        <dbReference type="Proteomes" id="UP000657372"/>
    </source>
</evidence>
<dbReference type="Pfam" id="PF00486">
    <property type="entry name" value="Trans_reg_C"/>
    <property type="match status" value="1"/>
</dbReference>
<keyword evidence="8" id="KW-1185">Reference proteome</keyword>
<dbReference type="InterPro" id="IPR011006">
    <property type="entry name" value="CheY-like_superfamily"/>
</dbReference>
<dbReference type="PROSITE" id="PS50110">
    <property type="entry name" value="RESPONSE_REGULATORY"/>
    <property type="match status" value="1"/>
</dbReference>
<dbReference type="Pfam" id="PF00072">
    <property type="entry name" value="Response_reg"/>
    <property type="match status" value="1"/>
</dbReference>
<dbReference type="InterPro" id="IPR039420">
    <property type="entry name" value="WalR-like"/>
</dbReference>
<feature type="domain" description="Response regulatory" evidence="5">
    <location>
        <begin position="3"/>
        <end position="118"/>
    </location>
</feature>
<dbReference type="EMBL" id="JADOEL010000004">
    <property type="protein sequence ID" value="MBF8177410.1"/>
    <property type="molecule type" value="Genomic_DNA"/>
</dbReference>